<reference evidence="7 8" key="1">
    <citation type="submission" date="2024-02" db="EMBL/GenBank/DDBJ databases">
        <title>High-quality chromosome-scale genome assembly of Pensacola bahiagrass (Paspalum notatum Flugge var. saurae).</title>
        <authorList>
            <person name="Vega J.M."/>
            <person name="Podio M."/>
            <person name="Orjuela J."/>
            <person name="Siena L.A."/>
            <person name="Pessino S.C."/>
            <person name="Combes M.C."/>
            <person name="Mariac C."/>
            <person name="Albertini E."/>
            <person name="Pupilli F."/>
            <person name="Ortiz J.P.A."/>
            <person name="Leblanc O."/>
        </authorList>
    </citation>
    <scope>NUCLEOTIDE SEQUENCE [LARGE SCALE GENOMIC DNA]</scope>
    <source>
        <strain evidence="7">R1</strain>
        <tissue evidence="7">Leaf</tissue>
    </source>
</reference>
<keyword evidence="2" id="KW-0805">Transcription regulation</keyword>
<dbReference type="PANTHER" id="PTHR31282">
    <property type="entry name" value="WRKY TRANSCRIPTION FACTOR 21-RELATED"/>
    <property type="match status" value="1"/>
</dbReference>
<sequence>MNILESSTHNGFQAAINEIEHQRALVTDLHDFILPILGSCSGQAKLVQELFQDIFRSSSKVISFLELGGSSEKQTNLTKYKRKGGNNSLEGHIMLEEEAKEIGNKRRKNAQHIGSVVTQAPYFDGYQWRKYGQKWISKAKHCRSYYRCANSKGQGCPATKTVQQKETDGSGKVRLFNVDYYGQHSCKKQDGIAHPYVFETAHQCVPIGNHSQSSSPPFINNDDDVRAVQDESFENLFMVPNMPEYLTDFTDIEMVRALEITSMKSPMIPEDLWA</sequence>
<evidence type="ECO:0000256" key="5">
    <source>
        <dbReference type="ARBA" id="ARBA00023242"/>
    </source>
</evidence>
<dbReference type="Proteomes" id="UP001341281">
    <property type="component" value="Chromosome 08"/>
</dbReference>
<dbReference type="GO" id="GO:0043565">
    <property type="term" value="F:sequence-specific DNA binding"/>
    <property type="evidence" value="ECO:0007669"/>
    <property type="project" value="InterPro"/>
</dbReference>
<evidence type="ECO:0000256" key="2">
    <source>
        <dbReference type="ARBA" id="ARBA00023015"/>
    </source>
</evidence>
<dbReference type="AlphaFoldDB" id="A0AAQ3UAM9"/>
<evidence type="ECO:0000256" key="4">
    <source>
        <dbReference type="ARBA" id="ARBA00023163"/>
    </source>
</evidence>
<evidence type="ECO:0000313" key="7">
    <source>
        <dbReference type="EMBL" id="WVZ88246.1"/>
    </source>
</evidence>
<dbReference type="InterPro" id="IPR036576">
    <property type="entry name" value="WRKY_dom_sf"/>
</dbReference>
<dbReference type="PROSITE" id="PS50811">
    <property type="entry name" value="WRKY"/>
    <property type="match status" value="1"/>
</dbReference>
<name>A0AAQ3UAM9_PASNO</name>
<keyword evidence="3" id="KW-0238">DNA-binding</keyword>
<protein>
    <recommendedName>
        <fullName evidence="6">WRKY domain-containing protein</fullName>
    </recommendedName>
</protein>
<comment type="subcellular location">
    <subcellularLocation>
        <location evidence="1">Nucleus</location>
    </subcellularLocation>
</comment>
<feature type="domain" description="WRKY" evidence="6">
    <location>
        <begin position="124"/>
        <end position="168"/>
    </location>
</feature>
<dbReference type="GO" id="GO:0005634">
    <property type="term" value="C:nucleus"/>
    <property type="evidence" value="ECO:0007669"/>
    <property type="project" value="UniProtKB-SubCell"/>
</dbReference>
<dbReference type="Pfam" id="PF03106">
    <property type="entry name" value="WRKY"/>
    <property type="match status" value="1"/>
</dbReference>
<evidence type="ECO:0000313" key="8">
    <source>
        <dbReference type="Proteomes" id="UP001341281"/>
    </source>
</evidence>
<dbReference type="EMBL" id="CP144752">
    <property type="protein sequence ID" value="WVZ88246.1"/>
    <property type="molecule type" value="Genomic_DNA"/>
</dbReference>
<proteinExistence type="predicted"/>
<keyword evidence="4" id="KW-0804">Transcription</keyword>
<keyword evidence="8" id="KW-1185">Reference proteome</keyword>
<gene>
    <name evidence="7" type="ORF">U9M48_034789</name>
</gene>
<dbReference type="InterPro" id="IPR003657">
    <property type="entry name" value="WRKY_dom"/>
</dbReference>
<dbReference type="SUPFAM" id="SSF118290">
    <property type="entry name" value="WRKY DNA-binding domain"/>
    <property type="match status" value="1"/>
</dbReference>
<dbReference type="Gene3D" id="2.20.25.80">
    <property type="entry name" value="WRKY domain"/>
    <property type="match status" value="1"/>
</dbReference>
<accession>A0AAQ3UAM9</accession>
<keyword evidence="5" id="KW-0539">Nucleus</keyword>
<dbReference type="GO" id="GO:0003700">
    <property type="term" value="F:DNA-binding transcription factor activity"/>
    <property type="evidence" value="ECO:0007669"/>
    <property type="project" value="InterPro"/>
</dbReference>
<evidence type="ECO:0000256" key="3">
    <source>
        <dbReference type="ARBA" id="ARBA00023125"/>
    </source>
</evidence>
<dbReference type="SMART" id="SM00774">
    <property type="entry name" value="WRKY"/>
    <property type="match status" value="1"/>
</dbReference>
<evidence type="ECO:0000256" key="1">
    <source>
        <dbReference type="ARBA" id="ARBA00004123"/>
    </source>
</evidence>
<evidence type="ECO:0000259" key="6">
    <source>
        <dbReference type="PROSITE" id="PS50811"/>
    </source>
</evidence>
<dbReference type="InterPro" id="IPR044810">
    <property type="entry name" value="WRKY_plant"/>
</dbReference>
<organism evidence="7 8">
    <name type="scientific">Paspalum notatum var. saurae</name>
    <dbReference type="NCBI Taxonomy" id="547442"/>
    <lineage>
        <taxon>Eukaryota</taxon>
        <taxon>Viridiplantae</taxon>
        <taxon>Streptophyta</taxon>
        <taxon>Embryophyta</taxon>
        <taxon>Tracheophyta</taxon>
        <taxon>Spermatophyta</taxon>
        <taxon>Magnoliopsida</taxon>
        <taxon>Liliopsida</taxon>
        <taxon>Poales</taxon>
        <taxon>Poaceae</taxon>
        <taxon>PACMAD clade</taxon>
        <taxon>Panicoideae</taxon>
        <taxon>Andropogonodae</taxon>
        <taxon>Paspaleae</taxon>
        <taxon>Paspalinae</taxon>
        <taxon>Paspalum</taxon>
    </lineage>
</organism>